<gene>
    <name evidence="1" type="ORF">GCM10007940_21760</name>
</gene>
<evidence type="ECO:0000313" key="1">
    <source>
        <dbReference type="EMBL" id="GLR17561.1"/>
    </source>
</evidence>
<accession>A0AA37WD62</accession>
<dbReference type="RefSeq" id="WP_235291230.1">
    <property type="nucleotide sequence ID" value="NZ_BSOH01000014.1"/>
</dbReference>
<evidence type="ECO:0000313" key="2">
    <source>
        <dbReference type="Proteomes" id="UP001156666"/>
    </source>
</evidence>
<protein>
    <recommendedName>
        <fullName evidence="3">Phosphoribosylpyrophosphate synthetase</fullName>
    </recommendedName>
</protein>
<proteinExistence type="predicted"/>
<name>A0AA37WD62_9BACT</name>
<organism evidence="1 2">
    <name type="scientific">Portibacter lacus</name>
    <dbReference type="NCBI Taxonomy" id="1099794"/>
    <lineage>
        <taxon>Bacteria</taxon>
        <taxon>Pseudomonadati</taxon>
        <taxon>Bacteroidota</taxon>
        <taxon>Saprospiria</taxon>
        <taxon>Saprospirales</taxon>
        <taxon>Haliscomenobacteraceae</taxon>
        <taxon>Portibacter</taxon>
    </lineage>
</organism>
<comment type="caution">
    <text evidence="1">The sequence shown here is derived from an EMBL/GenBank/DDBJ whole genome shotgun (WGS) entry which is preliminary data.</text>
</comment>
<keyword evidence="2" id="KW-1185">Reference proteome</keyword>
<reference evidence="1" key="1">
    <citation type="journal article" date="2014" name="Int. J. Syst. Evol. Microbiol.">
        <title>Complete genome sequence of Corynebacterium casei LMG S-19264T (=DSM 44701T), isolated from a smear-ripened cheese.</title>
        <authorList>
            <consortium name="US DOE Joint Genome Institute (JGI-PGF)"/>
            <person name="Walter F."/>
            <person name="Albersmeier A."/>
            <person name="Kalinowski J."/>
            <person name="Ruckert C."/>
        </authorList>
    </citation>
    <scope>NUCLEOTIDE SEQUENCE</scope>
    <source>
        <strain evidence="1">NBRC 108769</strain>
    </source>
</reference>
<reference evidence="1" key="2">
    <citation type="submission" date="2023-01" db="EMBL/GenBank/DDBJ databases">
        <title>Draft genome sequence of Portibacter lacus strain NBRC 108769.</title>
        <authorList>
            <person name="Sun Q."/>
            <person name="Mori K."/>
        </authorList>
    </citation>
    <scope>NUCLEOTIDE SEQUENCE</scope>
    <source>
        <strain evidence="1">NBRC 108769</strain>
    </source>
</reference>
<dbReference type="EMBL" id="BSOH01000014">
    <property type="protein sequence ID" value="GLR17561.1"/>
    <property type="molecule type" value="Genomic_DNA"/>
</dbReference>
<sequence length="106" mass="12101">MKQNNYDTLSEAVKAMQDKGYTEDFSIKEEGIECVKLDTTMKPSDFDVDQMFRFEGMTNPDDSSVLYAISSEKNNLKGLLVSAYGTYADPMNMEMVQKLKYDPRVN</sequence>
<dbReference type="AlphaFoldDB" id="A0AA37WD62"/>
<evidence type="ECO:0008006" key="3">
    <source>
        <dbReference type="Google" id="ProtNLM"/>
    </source>
</evidence>
<dbReference type="Proteomes" id="UP001156666">
    <property type="component" value="Unassembled WGS sequence"/>
</dbReference>